<evidence type="ECO:0000256" key="6">
    <source>
        <dbReference type="SAM" id="Phobius"/>
    </source>
</evidence>
<reference evidence="7" key="1">
    <citation type="submission" date="2022-11" db="EMBL/GenBank/DDBJ databases">
        <title>Draft genome sequence of Hoeflea poritis E7-10 and Hoeflea prorocentri PM5-8, separated from scleractinian coral Porites lutea and marine dinoflagellate.</title>
        <authorList>
            <person name="Zhang G."/>
            <person name="Wei Q."/>
            <person name="Cai L."/>
        </authorList>
    </citation>
    <scope>NUCLEOTIDE SEQUENCE</scope>
    <source>
        <strain evidence="7">PM5-8</strain>
    </source>
</reference>
<dbReference type="GO" id="GO:0015171">
    <property type="term" value="F:amino acid transmembrane transporter activity"/>
    <property type="evidence" value="ECO:0007669"/>
    <property type="project" value="TreeGrafter"/>
</dbReference>
<dbReference type="GO" id="GO:0033228">
    <property type="term" value="P:cysteine export across plasma membrane"/>
    <property type="evidence" value="ECO:0007669"/>
    <property type="project" value="TreeGrafter"/>
</dbReference>
<feature type="transmembrane region" description="Helical" evidence="6">
    <location>
        <begin position="110"/>
        <end position="137"/>
    </location>
</feature>
<name>A0A9X3UN46_9HYPH</name>
<feature type="transmembrane region" description="Helical" evidence="6">
    <location>
        <begin position="67"/>
        <end position="90"/>
    </location>
</feature>
<evidence type="ECO:0000256" key="3">
    <source>
        <dbReference type="ARBA" id="ARBA00022692"/>
    </source>
</evidence>
<feature type="transmembrane region" description="Helical" evidence="6">
    <location>
        <begin position="40"/>
        <end position="60"/>
    </location>
</feature>
<dbReference type="EMBL" id="JAPJZI010000002">
    <property type="protein sequence ID" value="MDA5401494.1"/>
    <property type="molecule type" value="Genomic_DNA"/>
</dbReference>
<feature type="transmembrane region" description="Helical" evidence="6">
    <location>
        <begin position="182"/>
        <end position="201"/>
    </location>
</feature>
<evidence type="ECO:0000313" key="8">
    <source>
        <dbReference type="Proteomes" id="UP001151234"/>
    </source>
</evidence>
<comment type="subcellular location">
    <subcellularLocation>
        <location evidence="1">Cell membrane</location>
        <topology evidence="1">Multi-pass membrane protein</topology>
    </subcellularLocation>
</comment>
<proteinExistence type="predicted"/>
<evidence type="ECO:0000256" key="1">
    <source>
        <dbReference type="ARBA" id="ARBA00004651"/>
    </source>
</evidence>
<keyword evidence="3 6" id="KW-0812">Transmembrane</keyword>
<evidence type="ECO:0000256" key="2">
    <source>
        <dbReference type="ARBA" id="ARBA00022475"/>
    </source>
</evidence>
<keyword evidence="4 6" id="KW-1133">Transmembrane helix</keyword>
<accession>A0A9X3UN46</accession>
<dbReference type="RefSeq" id="WP_267993478.1">
    <property type="nucleotide sequence ID" value="NZ_JAPJZI010000002.1"/>
</dbReference>
<gene>
    <name evidence="7" type="ORF">OQ273_23205</name>
</gene>
<dbReference type="PANTHER" id="PTHR30086:SF20">
    <property type="entry name" value="ARGININE EXPORTER PROTEIN ARGO-RELATED"/>
    <property type="match status" value="1"/>
</dbReference>
<evidence type="ECO:0000256" key="5">
    <source>
        <dbReference type="ARBA" id="ARBA00023136"/>
    </source>
</evidence>
<keyword evidence="8" id="KW-1185">Reference proteome</keyword>
<keyword evidence="5 6" id="KW-0472">Membrane</keyword>
<dbReference type="Proteomes" id="UP001151234">
    <property type="component" value="Unassembled WGS sequence"/>
</dbReference>
<dbReference type="PANTHER" id="PTHR30086">
    <property type="entry name" value="ARGININE EXPORTER PROTEIN ARGO"/>
    <property type="match status" value="1"/>
</dbReference>
<sequence>MDLMIEHTLLLWTSAVPLMGSPGPATLSLAAIGSAFGFSRGIPYLAGIVFGTTGVLILIASGLTTMLLAAPGLIGVLSILAAGYILYLAWKIATAPVGAQESRSAASPAMLPGFVLAIANPKAFAAIGAVYASHTIVQADLALDTAAKTFALFLVIVLVNTSWLAMGALFASMLTDPVIGRITNIGMAVILVISVCFALLLG</sequence>
<dbReference type="Pfam" id="PF01810">
    <property type="entry name" value="LysE"/>
    <property type="match status" value="1"/>
</dbReference>
<protein>
    <submittedName>
        <fullName evidence="7">LysE family transporter</fullName>
    </submittedName>
</protein>
<evidence type="ECO:0000313" key="7">
    <source>
        <dbReference type="EMBL" id="MDA5401494.1"/>
    </source>
</evidence>
<evidence type="ECO:0000256" key="4">
    <source>
        <dbReference type="ARBA" id="ARBA00022989"/>
    </source>
</evidence>
<comment type="caution">
    <text evidence="7">The sequence shown here is derived from an EMBL/GenBank/DDBJ whole genome shotgun (WGS) entry which is preliminary data.</text>
</comment>
<dbReference type="GO" id="GO:0005886">
    <property type="term" value="C:plasma membrane"/>
    <property type="evidence" value="ECO:0007669"/>
    <property type="project" value="UniProtKB-SubCell"/>
</dbReference>
<feature type="transmembrane region" description="Helical" evidence="6">
    <location>
        <begin position="149"/>
        <end position="170"/>
    </location>
</feature>
<dbReference type="AlphaFoldDB" id="A0A9X3UN46"/>
<keyword evidence="2" id="KW-1003">Cell membrane</keyword>
<dbReference type="InterPro" id="IPR001123">
    <property type="entry name" value="LeuE-type"/>
</dbReference>
<organism evidence="7 8">
    <name type="scientific">Hoeflea prorocentri</name>
    <dbReference type="NCBI Taxonomy" id="1922333"/>
    <lineage>
        <taxon>Bacteria</taxon>
        <taxon>Pseudomonadati</taxon>
        <taxon>Pseudomonadota</taxon>
        <taxon>Alphaproteobacteria</taxon>
        <taxon>Hyphomicrobiales</taxon>
        <taxon>Rhizobiaceae</taxon>
        <taxon>Hoeflea</taxon>
    </lineage>
</organism>